<dbReference type="Pfam" id="PF03372">
    <property type="entry name" value="Exo_endo_phos"/>
    <property type="match status" value="1"/>
</dbReference>
<dbReference type="SUPFAM" id="SSF56219">
    <property type="entry name" value="DNase I-like"/>
    <property type="match status" value="1"/>
</dbReference>
<dbReference type="AlphaFoldDB" id="A0A9P1N3Z0"/>
<name>A0A9P1N3Z0_9PELO</name>
<evidence type="ECO:0000256" key="1">
    <source>
        <dbReference type="SAM" id="SignalP"/>
    </source>
</evidence>
<protein>
    <recommendedName>
        <fullName evidence="2">Endonuclease/exonuclease/phosphatase domain-containing protein</fullName>
    </recommendedName>
</protein>
<dbReference type="Proteomes" id="UP001152747">
    <property type="component" value="Unassembled WGS sequence"/>
</dbReference>
<dbReference type="PANTHER" id="PTHR41349:SF1">
    <property type="entry name" value="PROTEIN CBG08683"/>
    <property type="match status" value="1"/>
</dbReference>
<proteinExistence type="predicted"/>
<comment type="caution">
    <text evidence="3">The sequence shown here is derived from an EMBL/GenBank/DDBJ whole genome shotgun (WGS) entry which is preliminary data.</text>
</comment>
<accession>A0A9P1N3Z0</accession>
<keyword evidence="4" id="KW-1185">Reference proteome</keyword>
<evidence type="ECO:0000313" key="4">
    <source>
        <dbReference type="Proteomes" id="UP001152747"/>
    </source>
</evidence>
<organism evidence="3 4">
    <name type="scientific">Caenorhabditis angaria</name>
    <dbReference type="NCBI Taxonomy" id="860376"/>
    <lineage>
        <taxon>Eukaryota</taxon>
        <taxon>Metazoa</taxon>
        <taxon>Ecdysozoa</taxon>
        <taxon>Nematoda</taxon>
        <taxon>Chromadorea</taxon>
        <taxon>Rhabditida</taxon>
        <taxon>Rhabditina</taxon>
        <taxon>Rhabditomorpha</taxon>
        <taxon>Rhabditoidea</taxon>
        <taxon>Rhabditidae</taxon>
        <taxon>Peloderinae</taxon>
        <taxon>Caenorhabditis</taxon>
    </lineage>
</organism>
<dbReference type="EMBL" id="CANHGI010000005">
    <property type="protein sequence ID" value="CAI5450460.1"/>
    <property type="molecule type" value="Genomic_DNA"/>
</dbReference>
<dbReference type="Gene3D" id="3.60.10.10">
    <property type="entry name" value="Endonuclease/exonuclease/phosphatase"/>
    <property type="match status" value="1"/>
</dbReference>
<reference evidence="3" key="1">
    <citation type="submission" date="2022-11" db="EMBL/GenBank/DDBJ databases">
        <authorList>
            <person name="Kikuchi T."/>
        </authorList>
    </citation>
    <scope>NUCLEOTIDE SEQUENCE</scope>
    <source>
        <strain evidence="3">PS1010</strain>
    </source>
</reference>
<dbReference type="PANTHER" id="PTHR41349">
    <property type="match status" value="1"/>
</dbReference>
<feature type="signal peptide" evidence="1">
    <location>
        <begin position="1"/>
        <end position="23"/>
    </location>
</feature>
<feature type="domain" description="Endonuclease/exonuclease/phosphatase" evidence="2">
    <location>
        <begin position="38"/>
        <end position="313"/>
    </location>
</feature>
<dbReference type="InterPro" id="IPR005135">
    <property type="entry name" value="Endo/exonuclease/phosphatase"/>
</dbReference>
<evidence type="ECO:0000313" key="3">
    <source>
        <dbReference type="EMBL" id="CAI5450460.1"/>
    </source>
</evidence>
<dbReference type="InterPro" id="IPR036691">
    <property type="entry name" value="Endo/exonu/phosph_ase_sf"/>
</dbReference>
<evidence type="ECO:0000259" key="2">
    <source>
        <dbReference type="Pfam" id="PF03372"/>
    </source>
</evidence>
<feature type="chain" id="PRO_5040163805" description="Endonuclease/exonuclease/phosphatase domain-containing protein" evidence="1">
    <location>
        <begin position="24"/>
        <end position="324"/>
    </location>
</feature>
<sequence length="324" mass="37485">MRFSLIFLSNFLIFSSFSQDSYSYYNEKSEVRVTLRVMTFNIWNSGANVENGQQKIAKHILLVNPDIVALQETYINVTQNLTRMLGPAWKSIEHPNSTYPDTVILTRQLIIPNSIFSTDFGLGCKIMLRSGPVVNVWNSHLHYASYGPYAAYNKMVTDIGQIMSGELILRAPEVLRILSLPKFQNWLQKSQDIPIIFCGDFNAPSHLDWTTQTEKMHGNWKVEWPATKLLEDAGFLDSYREIYPNVLENPGRSWSTVNKWNPEWNWSIPEPQDRIDFIFYKGPLIPFQSVLYSGYEKLHAIPNHHQNDYPSDHFAVFTDFSFIS</sequence>
<keyword evidence="1" id="KW-0732">Signal</keyword>
<dbReference type="OrthoDB" id="276515at2759"/>
<gene>
    <name evidence="3" type="ORF">CAMP_LOCUS13097</name>
</gene>
<dbReference type="GO" id="GO:0003824">
    <property type="term" value="F:catalytic activity"/>
    <property type="evidence" value="ECO:0007669"/>
    <property type="project" value="InterPro"/>
</dbReference>